<dbReference type="RefSeq" id="WP_011137681.1">
    <property type="nucleotide sequence ID" value="NZ_CP024028.1"/>
</dbReference>
<evidence type="ECO:0000313" key="3">
    <source>
        <dbReference type="Proteomes" id="UP000254029"/>
    </source>
</evidence>
<protein>
    <submittedName>
        <fullName evidence="2">Uncharacterized protein</fullName>
    </submittedName>
</protein>
<dbReference type="EMBL" id="LR134182">
    <property type="protein sequence ID" value="VEB45471.1"/>
    <property type="molecule type" value="Genomic_DNA"/>
</dbReference>
<organism evidence="2 4">
    <name type="scientific">Chromobacterium violaceum</name>
    <dbReference type="NCBI Taxonomy" id="536"/>
    <lineage>
        <taxon>Bacteria</taxon>
        <taxon>Pseudomonadati</taxon>
        <taxon>Pseudomonadota</taxon>
        <taxon>Betaproteobacteria</taxon>
        <taxon>Neisseriales</taxon>
        <taxon>Chromobacteriaceae</taxon>
        <taxon>Chromobacterium</taxon>
    </lineage>
</organism>
<name>A0A381F097_CHRVL</name>
<dbReference type="Proteomes" id="UP000275777">
    <property type="component" value="Chromosome"/>
</dbReference>
<reference evidence="2 4" key="2">
    <citation type="submission" date="2018-12" db="EMBL/GenBank/DDBJ databases">
        <authorList>
            <consortium name="Pathogen Informatics"/>
        </authorList>
    </citation>
    <scope>NUCLEOTIDE SEQUENCE [LARGE SCALE GENOMIC DNA]</scope>
    <source>
        <strain evidence="2 4">NCTC9695</strain>
    </source>
</reference>
<evidence type="ECO:0000313" key="1">
    <source>
        <dbReference type="EMBL" id="SUX34271.1"/>
    </source>
</evidence>
<dbReference type="EMBL" id="UIGR01000001">
    <property type="protein sequence ID" value="SUX34271.1"/>
    <property type="molecule type" value="Genomic_DNA"/>
</dbReference>
<dbReference type="AlphaFoldDB" id="A0A381F097"/>
<evidence type="ECO:0000313" key="4">
    <source>
        <dbReference type="Proteomes" id="UP000275777"/>
    </source>
</evidence>
<accession>A0A381F097</accession>
<reference evidence="1 3" key="1">
    <citation type="submission" date="2018-06" db="EMBL/GenBank/DDBJ databases">
        <authorList>
            <consortium name="Pathogen Informatics"/>
            <person name="Doyle S."/>
        </authorList>
    </citation>
    <scope>NUCLEOTIDE SEQUENCE [LARGE SCALE GENOMIC DNA]</scope>
    <source>
        <strain evidence="1 3">NCTC8684</strain>
    </source>
</reference>
<evidence type="ECO:0000313" key="2">
    <source>
        <dbReference type="EMBL" id="VEB45471.1"/>
    </source>
</evidence>
<gene>
    <name evidence="1" type="ORF">NCTC8684_03368</name>
    <name evidence="2" type="ORF">NCTC9695_05991</name>
</gene>
<dbReference type="OMA" id="GCKEASR"/>
<sequence>MYTTITRHGAPFVMQTADGRGCASGCKEASRMAQTLKGARNVHGVNLTSCYGANGGAFSNAQMLANATGLPVKGYYGTTNLAGVSRHGGKPIPFKTFRPQGPVTAAVCATGNQLLSGVVQAGIQLRNALTGRAG</sequence>
<proteinExistence type="predicted"/>
<dbReference type="Proteomes" id="UP000254029">
    <property type="component" value="Unassembled WGS sequence"/>
</dbReference>